<evidence type="ECO:0000313" key="1">
    <source>
        <dbReference type="EMBL" id="KAI5662848.1"/>
    </source>
</evidence>
<keyword evidence="2" id="KW-1185">Reference proteome</keyword>
<organism evidence="1 2">
    <name type="scientific">Catharanthus roseus</name>
    <name type="common">Madagascar periwinkle</name>
    <name type="synonym">Vinca rosea</name>
    <dbReference type="NCBI Taxonomy" id="4058"/>
    <lineage>
        <taxon>Eukaryota</taxon>
        <taxon>Viridiplantae</taxon>
        <taxon>Streptophyta</taxon>
        <taxon>Embryophyta</taxon>
        <taxon>Tracheophyta</taxon>
        <taxon>Spermatophyta</taxon>
        <taxon>Magnoliopsida</taxon>
        <taxon>eudicotyledons</taxon>
        <taxon>Gunneridae</taxon>
        <taxon>Pentapetalae</taxon>
        <taxon>asterids</taxon>
        <taxon>lamiids</taxon>
        <taxon>Gentianales</taxon>
        <taxon>Apocynaceae</taxon>
        <taxon>Rauvolfioideae</taxon>
        <taxon>Vinceae</taxon>
        <taxon>Catharanthinae</taxon>
        <taxon>Catharanthus</taxon>
    </lineage>
</organism>
<reference evidence="2" key="1">
    <citation type="journal article" date="2023" name="Nat. Plants">
        <title>Single-cell RNA sequencing provides a high-resolution roadmap for understanding the multicellular compartmentation of specialized metabolism.</title>
        <authorList>
            <person name="Sun S."/>
            <person name="Shen X."/>
            <person name="Li Y."/>
            <person name="Li Y."/>
            <person name="Wang S."/>
            <person name="Li R."/>
            <person name="Zhang H."/>
            <person name="Shen G."/>
            <person name="Guo B."/>
            <person name="Wei J."/>
            <person name="Xu J."/>
            <person name="St-Pierre B."/>
            <person name="Chen S."/>
            <person name="Sun C."/>
        </authorList>
    </citation>
    <scope>NUCLEOTIDE SEQUENCE [LARGE SCALE GENOMIC DNA]</scope>
</reference>
<comment type="caution">
    <text evidence="1">The sequence shown here is derived from an EMBL/GenBank/DDBJ whole genome shotgun (WGS) entry which is preliminary data.</text>
</comment>
<dbReference type="Proteomes" id="UP001060085">
    <property type="component" value="Linkage Group LG05"/>
</dbReference>
<name>A0ACC0APF1_CATRO</name>
<accession>A0ACC0APF1</accession>
<evidence type="ECO:0000313" key="2">
    <source>
        <dbReference type="Proteomes" id="UP001060085"/>
    </source>
</evidence>
<gene>
    <name evidence="1" type="ORF">M9H77_22171</name>
</gene>
<proteinExistence type="predicted"/>
<sequence length="265" mass="28749">MAVEQRNSRWSLNGMTALVTGGTRGIGYAIVEELAGFGAKVYTCSRKQEDIDQRLQEWKAKGFEVKGSVCDLSSRKQREELMQNVSSAFDGKLNILVNNAAMTVMRNATELSTEEFANLFETNVESPFHMCQLAHPLLKESGNGNIVFISSVAGTTALPGLSLYGGSKGAINQLTKNLACEWARDRIRVNTVAPFGVKTSPVKPENIDMSIASLFLPIIDRVPIPRPLAEPNEISPLVTFLCLPVASYITGQIICVDGGFTASGF</sequence>
<dbReference type="EMBL" id="CM044705">
    <property type="protein sequence ID" value="KAI5662848.1"/>
    <property type="molecule type" value="Genomic_DNA"/>
</dbReference>
<protein>
    <submittedName>
        <fullName evidence="1">Uncharacterized protein</fullName>
    </submittedName>
</protein>